<reference evidence="2 3" key="1">
    <citation type="submission" date="2015-08" db="EMBL/GenBank/DDBJ databases">
        <title>Genomic sequence of Lactobacillus heilongjiangensis DSM 28069, isolated from Chinese traditional pickle.</title>
        <authorList>
            <person name="Jiang X."/>
            <person name="Zheng B."/>
            <person name="Cheng H."/>
        </authorList>
    </citation>
    <scope>NUCLEOTIDE SEQUENCE [LARGE SCALE GENOMIC DNA]</scope>
    <source>
        <strain evidence="2 3">DSM 28069</strain>
    </source>
</reference>
<dbReference type="Proteomes" id="UP000061546">
    <property type="component" value="Chromosome"/>
</dbReference>
<evidence type="ECO:0000313" key="3">
    <source>
        <dbReference type="Proteomes" id="UP000061546"/>
    </source>
</evidence>
<evidence type="ECO:0008006" key="4">
    <source>
        <dbReference type="Google" id="ProtNLM"/>
    </source>
</evidence>
<dbReference type="AlphaFoldDB" id="A0A0K2LFJ9"/>
<dbReference type="STRING" id="1074467.JP39_11760"/>
<dbReference type="EMBL" id="CP012559">
    <property type="protein sequence ID" value="ALB29978.1"/>
    <property type="molecule type" value="Genomic_DNA"/>
</dbReference>
<gene>
    <name evidence="2" type="ORF">JP39_11760</name>
</gene>
<dbReference type="KEGG" id="lhi:JP39_11760"/>
<keyword evidence="3" id="KW-1185">Reference proteome</keyword>
<protein>
    <recommendedName>
        <fullName evidence="4">DUF3278 domain-containing protein</fullName>
    </recommendedName>
</protein>
<dbReference type="InterPro" id="IPR021697">
    <property type="entry name" value="DUF3278"/>
</dbReference>
<accession>A0A0K2LFJ9</accession>
<feature type="transmembrane region" description="Helical" evidence="1">
    <location>
        <begin position="36"/>
        <end position="59"/>
    </location>
</feature>
<organism evidence="2 3">
    <name type="scientific">Companilactobacillus heilongjiangensis</name>
    <dbReference type="NCBI Taxonomy" id="1074467"/>
    <lineage>
        <taxon>Bacteria</taxon>
        <taxon>Bacillati</taxon>
        <taxon>Bacillota</taxon>
        <taxon>Bacilli</taxon>
        <taxon>Lactobacillales</taxon>
        <taxon>Lactobacillaceae</taxon>
        <taxon>Companilactobacillus</taxon>
    </lineage>
</organism>
<keyword evidence="1" id="KW-0812">Transmembrane</keyword>
<dbReference type="RefSeq" id="WP_041498927.1">
    <property type="nucleotide sequence ID" value="NZ_BJDV01000004.1"/>
</dbReference>
<keyword evidence="1" id="KW-1133">Transmembrane helix</keyword>
<dbReference type="OrthoDB" id="2142440at2"/>
<proteinExistence type="predicted"/>
<feature type="transmembrane region" description="Helical" evidence="1">
    <location>
        <begin position="111"/>
        <end position="130"/>
    </location>
</feature>
<dbReference type="Pfam" id="PF11683">
    <property type="entry name" value="DUF3278"/>
    <property type="match status" value="1"/>
</dbReference>
<feature type="transmembrane region" description="Helical" evidence="1">
    <location>
        <begin position="150"/>
        <end position="167"/>
    </location>
</feature>
<evidence type="ECO:0000313" key="2">
    <source>
        <dbReference type="EMBL" id="ALB29978.1"/>
    </source>
</evidence>
<keyword evidence="1" id="KW-0472">Membrane</keyword>
<sequence>MKTKWDDKVIKKFFGIPGVMDERVKNEIGRNSIRTVIVLLVFEFLFAIASFSYAAAGLVNDFENFFYINILIQLLAVSWIAILCSMIPLRQLGLIDRETTKQNKEQKIKQIRLKWMKMLPLNFLSFWIISSVLEFSKRSFLTVLFSRQELFEALFFAIFFSGFMYLWERHLIRVVKDDRY</sequence>
<evidence type="ECO:0000256" key="1">
    <source>
        <dbReference type="SAM" id="Phobius"/>
    </source>
</evidence>
<name>A0A0K2LFJ9_9LACO</name>
<feature type="transmembrane region" description="Helical" evidence="1">
    <location>
        <begin position="65"/>
        <end position="90"/>
    </location>
</feature>